<evidence type="ECO:0000313" key="3">
    <source>
        <dbReference type="EMBL" id="PIP61763.1"/>
    </source>
</evidence>
<protein>
    <recommendedName>
        <fullName evidence="2">NAD-dependent epimerase/dehydratase domain-containing protein</fullName>
    </recommendedName>
</protein>
<sequence length="316" mass="34917">MSNQRILITGASGFIGSKLTHKLVKLGHTPHLLVRPQSDLTPIKTLVSKTKLHYIDIADREAFFATVSTINPHVIYHLAGSGVYSYTQLSPTNIQAILDTNIQGTTNLFQASKYLTSLKVFINTGSSFEYGNSKHPFSETSLPNPSNIYGASKVYTTNLAKIFAINEKLPVITLRPFTVYGPGEKESRFISTVIRQCLSNLNPQLTKQTIIRDYVYIDDLVDAYIASEKVGDKLSGNVFNICTGIATTTSEIATTIMKLTNKENLQLEIGGFPKRTGEVISLVGNPELSKKLLNWSPSTPLKEGIQKTIDWIKQHP</sequence>
<gene>
    <name evidence="3" type="ORF">COW99_02690</name>
</gene>
<reference evidence="3 4" key="1">
    <citation type="submission" date="2017-09" db="EMBL/GenBank/DDBJ databases">
        <title>Depth-based differentiation of microbial function through sediment-hosted aquifers and enrichment of novel symbionts in the deep terrestrial subsurface.</title>
        <authorList>
            <person name="Probst A.J."/>
            <person name="Ladd B."/>
            <person name="Jarett J.K."/>
            <person name="Geller-Mcgrath D.E."/>
            <person name="Sieber C.M."/>
            <person name="Emerson J.B."/>
            <person name="Anantharaman K."/>
            <person name="Thomas B.C."/>
            <person name="Malmstrom R."/>
            <person name="Stieglmeier M."/>
            <person name="Klingl A."/>
            <person name="Woyke T."/>
            <person name="Ryan C.M."/>
            <person name="Banfield J.F."/>
        </authorList>
    </citation>
    <scope>NUCLEOTIDE SEQUENCE [LARGE SCALE GENOMIC DNA]</scope>
    <source>
        <strain evidence="3">CG22_combo_CG10-13_8_21_14_all_38_20</strain>
    </source>
</reference>
<accession>A0A2H0BVP7</accession>
<comment type="similarity">
    <text evidence="1">Belongs to the NAD(P)-dependent epimerase/dehydratase family.</text>
</comment>
<dbReference type="PANTHER" id="PTHR43000">
    <property type="entry name" value="DTDP-D-GLUCOSE 4,6-DEHYDRATASE-RELATED"/>
    <property type="match status" value="1"/>
</dbReference>
<proteinExistence type="inferred from homology"/>
<organism evidence="3 4">
    <name type="scientific">Candidatus Roizmanbacteria bacterium CG22_combo_CG10-13_8_21_14_all_38_20</name>
    <dbReference type="NCBI Taxonomy" id="1974862"/>
    <lineage>
        <taxon>Bacteria</taxon>
        <taxon>Candidatus Roizmaniibacteriota</taxon>
    </lineage>
</organism>
<feature type="domain" description="NAD-dependent epimerase/dehydratase" evidence="2">
    <location>
        <begin position="6"/>
        <end position="242"/>
    </location>
</feature>
<dbReference type="EMBL" id="PCTA01000017">
    <property type="protein sequence ID" value="PIP61763.1"/>
    <property type="molecule type" value="Genomic_DNA"/>
</dbReference>
<dbReference type="Pfam" id="PF01370">
    <property type="entry name" value="Epimerase"/>
    <property type="match status" value="1"/>
</dbReference>
<dbReference type="AlphaFoldDB" id="A0A2H0BVP7"/>
<evidence type="ECO:0000313" key="4">
    <source>
        <dbReference type="Proteomes" id="UP000231246"/>
    </source>
</evidence>
<evidence type="ECO:0000256" key="1">
    <source>
        <dbReference type="ARBA" id="ARBA00007637"/>
    </source>
</evidence>
<dbReference type="SUPFAM" id="SSF51735">
    <property type="entry name" value="NAD(P)-binding Rossmann-fold domains"/>
    <property type="match status" value="1"/>
</dbReference>
<evidence type="ECO:0000259" key="2">
    <source>
        <dbReference type="Pfam" id="PF01370"/>
    </source>
</evidence>
<dbReference type="Gene3D" id="3.40.50.720">
    <property type="entry name" value="NAD(P)-binding Rossmann-like Domain"/>
    <property type="match status" value="1"/>
</dbReference>
<dbReference type="InterPro" id="IPR001509">
    <property type="entry name" value="Epimerase_deHydtase"/>
</dbReference>
<comment type="caution">
    <text evidence="3">The sequence shown here is derived from an EMBL/GenBank/DDBJ whole genome shotgun (WGS) entry which is preliminary data.</text>
</comment>
<name>A0A2H0BVP7_9BACT</name>
<dbReference type="InterPro" id="IPR036291">
    <property type="entry name" value="NAD(P)-bd_dom_sf"/>
</dbReference>
<dbReference type="Proteomes" id="UP000231246">
    <property type="component" value="Unassembled WGS sequence"/>
</dbReference>